<dbReference type="PANTHER" id="PTHR43618:SF8">
    <property type="entry name" value="7ALPHA-HYDROXYSTEROID DEHYDROGENASE"/>
    <property type="match status" value="1"/>
</dbReference>
<dbReference type="NCBIfam" id="NF006070">
    <property type="entry name" value="PRK08213.1"/>
    <property type="match status" value="1"/>
</dbReference>
<dbReference type="FunFam" id="3.40.50.720:FF:000084">
    <property type="entry name" value="Short-chain dehydrogenase reductase"/>
    <property type="match status" value="1"/>
</dbReference>
<dbReference type="PRINTS" id="PR00081">
    <property type="entry name" value="GDHRDH"/>
</dbReference>
<gene>
    <name evidence="4" type="ORF">SAMN05216296_1752</name>
</gene>
<accession>A0A1H2FR02</accession>
<dbReference type="EMBL" id="LT629785">
    <property type="protein sequence ID" value="SDU09769.1"/>
    <property type="molecule type" value="Genomic_DNA"/>
</dbReference>
<dbReference type="PRINTS" id="PR00080">
    <property type="entry name" value="SDRFAMILY"/>
</dbReference>
<dbReference type="Pfam" id="PF13561">
    <property type="entry name" value="adh_short_C2"/>
    <property type="match status" value="1"/>
</dbReference>
<evidence type="ECO:0000313" key="5">
    <source>
        <dbReference type="Proteomes" id="UP000243232"/>
    </source>
</evidence>
<keyword evidence="3" id="KW-0560">Oxidoreductase</keyword>
<evidence type="ECO:0000256" key="3">
    <source>
        <dbReference type="ARBA" id="ARBA00023002"/>
    </source>
</evidence>
<dbReference type="Gene3D" id="3.40.50.720">
    <property type="entry name" value="NAD(P)-binding Rossmann-like Domain"/>
    <property type="match status" value="1"/>
</dbReference>
<evidence type="ECO:0000313" key="4">
    <source>
        <dbReference type="EMBL" id="SDU09769.1"/>
    </source>
</evidence>
<dbReference type="RefSeq" id="WP_090194236.1">
    <property type="nucleotide sequence ID" value="NZ_LT629785.1"/>
</dbReference>
<reference evidence="5" key="1">
    <citation type="submission" date="2016-10" db="EMBL/GenBank/DDBJ databases">
        <authorList>
            <person name="Varghese N."/>
            <person name="Submissions S."/>
        </authorList>
    </citation>
    <scope>NUCLEOTIDE SEQUENCE [LARGE SCALE GENOMIC DNA]</scope>
    <source>
        <strain evidence="5">DSM 17875</strain>
    </source>
</reference>
<organism evidence="4 5">
    <name type="scientific">Pseudomonas pohangensis</name>
    <dbReference type="NCBI Taxonomy" id="364197"/>
    <lineage>
        <taxon>Bacteria</taxon>
        <taxon>Pseudomonadati</taxon>
        <taxon>Pseudomonadota</taxon>
        <taxon>Gammaproteobacteria</taxon>
        <taxon>Pseudomonadales</taxon>
        <taxon>Pseudomonadaceae</taxon>
        <taxon>Pseudomonas</taxon>
    </lineage>
</organism>
<dbReference type="SUPFAM" id="SSF51735">
    <property type="entry name" value="NAD(P)-binding Rossmann-fold domains"/>
    <property type="match status" value="1"/>
</dbReference>
<evidence type="ECO:0000256" key="1">
    <source>
        <dbReference type="ARBA" id="ARBA00006484"/>
    </source>
</evidence>
<dbReference type="GO" id="GO:0016491">
    <property type="term" value="F:oxidoreductase activity"/>
    <property type="evidence" value="ECO:0007669"/>
    <property type="project" value="UniProtKB-KW"/>
</dbReference>
<dbReference type="InterPro" id="IPR002347">
    <property type="entry name" value="SDR_fam"/>
</dbReference>
<dbReference type="InterPro" id="IPR036291">
    <property type="entry name" value="NAD(P)-bd_dom_sf"/>
</dbReference>
<keyword evidence="5" id="KW-1185">Reference proteome</keyword>
<evidence type="ECO:0000256" key="2">
    <source>
        <dbReference type="ARBA" id="ARBA00022857"/>
    </source>
</evidence>
<proteinExistence type="inferred from homology"/>
<dbReference type="Proteomes" id="UP000243232">
    <property type="component" value="Chromosome I"/>
</dbReference>
<dbReference type="OrthoDB" id="8653364at2"/>
<dbReference type="PANTHER" id="PTHR43618">
    <property type="entry name" value="7-ALPHA-HYDROXYSTEROID DEHYDROGENASE"/>
    <property type="match status" value="1"/>
</dbReference>
<name>A0A1H2FR02_9PSED</name>
<sequence length="259" mass="27141">MKTQQLFDLTGKVAVITGGSRGIGLQMAEALGEQGASIALSARKQHELDAAQAHFDKLGIPCFTVQNDLSDFASIPALADSILGHYGKVDILVNNAGCSWGAPAEDMTDEAWHKVMDLDINAQFFLSRELGKRSMIPNGGGKIINIASIAGLGGNPPGWGMGTIGYNTAKGAMVNFTKALAAEWGKYNIQVNAICPGFFLTKISAGLLDKIEQQYIALNPAGRLGNEDDLKGIALLLASQASDYITGQAIAVDGGCTAV</sequence>
<comment type="similarity">
    <text evidence="1">Belongs to the short-chain dehydrogenases/reductases (SDR) family.</text>
</comment>
<protein>
    <submittedName>
        <fullName evidence="4">Gluconate 5-dehydrogenase</fullName>
    </submittedName>
</protein>
<dbReference type="AlphaFoldDB" id="A0A1H2FR02"/>
<dbReference type="STRING" id="364197.SAMN05216296_1752"/>
<keyword evidence="2" id="KW-0521">NADP</keyword>
<dbReference type="InterPro" id="IPR052178">
    <property type="entry name" value="Sec_Metab_Biosynth_SDR"/>
</dbReference>